<sequence length="94" mass="11146">MAWISNYSLIAKLNSRLLTLKNLKKLLVVVLENSGYPIPRIISLRNLKDIGQKRRTQRPYREAYIRNVMKLWCSMIMHRWSCPQVNSPKNLLIH</sequence>
<dbReference type="EMBL" id="FOMW01000015">
    <property type="protein sequence ID" value="SFF02895.1"/>
    <property type="molecule type" value="Genomic_DNA"/>
</dbReference>
<dbReference type="Proteomes" id="UP000198977">
    <property type="component" value="Unassembled WGS sequence"/>
</dbReference>
<evidence type="ECO:0000313" key="1">
    <source>
        <dbReference type="EMBL" id="SFF02895.1"/>
    </source>
</evidence>
<proteinExistence type="predicted"/>
<name>A0A1I2FCC2_9RHOB</name>
<gene>
    <name evidence="1" type="ORF">SAMN04488523_11556</name>
</gene>
<dbReference type="AlphaFoldDB" id="A0A1I2FCC2"/>
<organism evidence="1 2">
    <name type="scientific">Sulfitobacter brevis</name>
    <dbReference type="NCBI Taxonomy" id="74348"/>
    <lineage>
        <taxon>Bacteria</taxon>
        <taxon>Pseudomonadati</taxon>
        <taxon>Pseudomonadota</taxon>
        <taxon>Alphaproteobacteria</taxon>
        <taxon>Rhodobacterales</taxon>
        <taxon>Roseobacteraceae</taxon>
        <taxon>Sulfitobacter</taxon>
    </lineage>
</organism>
<keyword evidence="2" id="KW-1185">Reference proteome</keyword>
<reference evidence="1 2" key="1">
    <citation type="submission" date="2016-10" db="EMBL/GenBank/DDBJ databases">
        <authorList>
            <person name="de Groot N.N."/>
        </authorList>
    </citation>
    <scope>NUCLEOTIDE SEQUENCE [LARGE SCALE GENOMIC DNA]</scope>
    <source>
        <strain evidence="1 2">DSM 11443</strain>
    </source>
</reference>
<accession>A0A1I2FCC2</accession>
<protein>
    <submittedName>
        <fullName evidence="1">Uncharacterized protein</fullName>
    </submittedName>
</protein>
<evidence type="ECO:0000313" key="2">
    <source>
        <dbReference type="Proteomes" id="UP000198977"/>
    </source>
</evidence>